<comment type="similarity">
    <text evidence="1">Belongs to the PrpF family.</text>
</comment>
<dbReference type="Gene3D" id="3.10.310.10">
    <property type="entry name" value="Diaminopimelate Epimerase, Chain A, domain 1"/>
    <property type="match status" value="2"/>
</dbReference>
<name>A0A5D9DAB9_HALER</name>
<dbReference type="PANTHER" id="PTHR43709:SF3">
    <property type="entry name" value="ISOMERASE YBHH-RELATED"/>
    <property type="match status" value="1"/>
</dbReference>
<dbReference type="OrthoDB" id="9779763at2"/>
<evidence type="ECO:0008006" key="5">
    <source>
        <dbReference type="Google" id="ProtNLM"/>
    </source>
</evidence>
<sequence length="383" mass="40640">MNSQKRGDHFPLRLIRGGSSKGIFLRETDIPSPGPERDAVILKLFGTPDIRQIDGLGGGDKLTSKLAVMGKALRKDCDVSYLFGQVGTKFSDLDWQSNCGNISAGAALFAALDGLGDRDGATMSLSIEQRNTGRKLLARVPMAGDIPSRTGDFEIGGVPGTGPRIDLDFADFAGSTLNQGLFPTGARADLITLANGIQLSATIIDIANLSVIVAARDLAIDLLMPIDALQRDYALRTRLDTIRAAVAIRLGMCTQEGVATFLRRSVNPFIHIVAPPCTYPSINGNEVKAETQDIWSRSYSRATFSKAFPGSGAVGLAVAARLKGTVANDVAWCGDNPSQVWVGHPGGLLSMEVASTETVREVQVSRAVLGRTARLLLEGVGYA</sequence>
<dbReference type="GO" id="GO:0016853">
    <property type="term" value="F:isomerase activity"/>
    <property type="evidence" value="ECO:0007669"/>
    <property type="project" value="UniProtKB-KW"/>
</dbReference>
<evidence type="ECO:0000313" key="4">
    <source>
        <dbReference type="Proteomes" id="UP000324260"/>
    </source>
</evidence>
<dbReference type="RefSeq" id="WP_149320882.1">
    <property type="nucleotide sequence ID" value="NZ_JARWAH010000002.1"/>
</dbReference>
<protein>
    <recommendedName>
        <fullName evidence="5">3-methylitaconate isomerase</fullName>
    </recommendedName>
</protein>
<dbReference type="SUPFAM" id="SSF54506">
    <property type="entry name" value="Diaminopimelate epimerase-like"/>
    <property type="match status" value="2"/>
</dbReference>
<proteinExistence type="inferred from homology"/>
<organism evidence="3 4">
    <name type="scientific">Halomonas eurihalina</name>
    <dbReference type="NCBI Taxonomy" id="42566"/>
    <lineage>
        <taxon>Bacteria</taxon>
        <taxon>Pseudomonadati</taxon>
        <taxon>Pseudomonadota</taxon>
        <taxon>Gammaproteobacteria</taxon>
        <taxon>Oceanospirillales</taxon>
        <taxon>Halomonadaceae</taxon>
        <taxon>Halomonas</taxon>
    </lineage>
</organism>
<evidence type="ECO:0000256" key="2">
    <source>
        <dbReference type="ARBA" id="ARBA00023235"/>
    </source>
</evidence>
<reference evidence="3 4" key="1">
    <citation type="submission" date="2019-08" db="EMBL/GenBank/DDBJ databases">
        <title>Draft Genome Sequence of Halomonas eurihalina Isolated from Preserved Hide-surface.</title>
        <authorList>
            <person name="Hussain S.A."/>
            <person name="Xu A."/>
            <person name="Sarker M."/>
            <person name="Sommers C."/>
        </authorList>
    </citation>
    <scope>NUCLEOTIDE SEQUENCE [LARGE SCALE GENOMIC DNA]</scope>
    <source>
        <strain evidence="3 4">MS1</strain>
    </source>
</reference>
<dbReference type="EMBL" id="VTPU01000002">
    <property type="protein sequence ID" value="TZG40908.1"/>
    <property type="molecule type" value="Genomic_DNA"/>
</dbReference>
<dbReference type="PANTHER" id="PTHR43709">
    <property type="entry name" value="ACONITATE ISOMERASE-RELATED"/>
    <property type="match status" value="1"/>
</dbReference>
<comment type="caution">
    <text evidence="3">The sequence shown here is derived from an EMBL/GenBank/DDBJ whole genome shotgun (WGS) entry which is preliminary data.</text>
</comment>
<dbReference type="Pfam" id="PF04303">
    <property type="entry name" value="PrpF"/>
    <property type="match status" value="1"/>
</dbReference>
<accession>A0A5D9DAB9</accession>
<dbReference type="Proteomes" id="UP000324260">
    <property type="component" value="Unassembled WGS sequence"/>
</dbReference>
<dbReference type="AlphaFoldDB" id="A0A5D9DAB9"/>
<dbReference type="InterPro" id="IPR007400">
    <property type="entry name" value="PrpF-like"/>
</dbReference>
<keyword evidence="4" id="KW-1185">Reference proteome</keyword>
<gene>
    <name evidence="3" type="ORF">FZZ93_03125</name>
</gene>
<evidence type="ECO:0000313" key="3">
    <source>
        <dbReference type="EMBL" id="TZG40908.1"/>
    </source>
</evidence>
<keyword evidence="2" id="KW-0413">Isomerase</keyword>
<evidence type="ECO:0000256" key="1">
    <source>
        <dbReference type="ARBA" id="ARBA00007673"/>
    </source>
</evidence>